<proteinExistence type="predicted"/>
<dbReference type="EMBL" id="CAFBMO010000044">
    <property type="protein sequence ID" value="CAB4910615.1"/>
    <property type="molecule type" value="Genomic_DNA"/>
</dbReference>
<dbReference type="GO" id="GO:0004106">
    <property type="term" value="F:chorismate mutase activity"/>
    <property type="evidence" value="ECO:0007669"/>
    <property type="project" value="TreeGrafter"/>
</dbReference>
<dbReference type="PIRSF" id="PIRSF005965">
    <property type="entry name" value="Chor_mut_AroH"/>
    <property type="match status" value="1"/>
</dbReference>
<dbReference type="Gene3D" id="3.30.1330.40">
    <property type="entry name" value="RutC-like"/>
    <property type="match status" value="1"/>
</dbReference>
<dbReference type="PROSITE" id="PS51167">
    <property type="entry name" value="CHORISMATE_MUT_1"/>
    <property type="match status" value="1"/>
</dbReference>
<dbReference type="Pfam" id="PF07736">
    <property type="entry name" value="CM_1"/>
    <property type="match status" value="1"/>
</dbReference>
<dbReference type="CDD" id="cd02185">
    <property type="entry name" value="AroH"/>
    <property type="match status" value="1"/>
</dbReference>
<evidence type="ECO:0000313" key="2">
    <source>
        <dbReference type="EMBL" id="CAB4671338.1"/>
    </source>
</evidence>
<sequence>MRAIRGAVCLTKDDSAEMLEAVGEMLTAILERNQITTENVVSVLFTCTPDIHSGFPAKAAREFGFGDVPLMCAQEIDVDGALALTVRVMLHVDADIARSDIRHVYLRGAEVLRPDVKS</sequence>
<dbReference type="EMBL" id="CAEZVB010000038">
    <property type="protein sequence ID" value="CAB4622325.1"/>
    <property type="molecule type" value="Genomic_DNA"/>
</dbReference>
<dbReference type="NCBIfam" id="TIGR01796">
    <property type="entry name" value="CM_mono_aroH"/>
    <property type="match status" value="1"/>
</dbReference>
<accession>A0A6J6IDR7</accession>
<evidence type="ECO:0000313" key="3">
    <source>
        <dbReference type="EMBL" id="CAB4910615.1"/>
    </source>
</evidence>
<dbReference type="InterPro" id="IPR008243">
    <property type="entry name" value="Chorismate_mutase_AroH"/>
</dbReference>
<dbReference type="AlphaFoldDB" id="A0A6J6IDR7"/>
<dbReference type="GO" id="GO:0046417">
    <property type="term" value="P:chorismate metabolic process"/>
    <property type="evidence" value="ECO:0007669"/>
    <property type="project" value="TreeGrafter"/>
</dbReference>
<dbReference type="InterPro" id="IPR035959">
    <property type="entry name" value="RutC-like_sf"/>
</dbReference>
<reference evidence="1" key="1">
    <citation type="submission" date="2020-05" db="EMBL/GenBank/DDBJ databases">
        <authorList>
            <person name="Chiriac C."/>
            <person name="Salcher M."/>
            <person name="Ghai R."/>
            <person name="Kavagutti S V."/>
        </authorList>
    </citation>
    <scope>NUCLEOTIDE SEQUENCE</scope>
</reference>
<evidence type="ECO:0000313" key="1">
    <source>
        <dbReference type="EMBL" id="CAB4622325.1"/>
    </source>
</evidence>
<dbReference type="PANTHER" id="PTHR21164:SF0">
    <property type="entry name" value="CHORISMATE MUTASE AROH"/>
    <property type="match status" value="1"/>
</dbReference>
<dbReference type="SUPFAM" id="SSF55298">
    <property type="entry name" value="YjgF-like"/>
    <property type="match status" value="1"/>
</dbReference>
<dbReference type="PANTHER" id="PTHR21164">
    <property type="entry name" value="CHORISMATE MUTASE"/>
    <property type="match status" value="1"/>
</dbReference>
<gene>
    <name evidence="1" type="ORF">UFOPK1908_00908</name>
    <name evidence="2" type="ORF">UFOPK2282_01092</name>
    <name evidence="3" type="ORF">UFOPK3576_01089</name>
</gene>
<name>A0A6J6IDR7_9ZZZZ</name>
<dbReference type="EMBL" id="CAEZWR010000134">
    <property type="protein sequence ID" value="CAB4671338.1"/>
    <property type="molecule type" value="Genomic_DNA"/>
</dbReference>
<protein>
    <submittedName>
        <fullName evidence="1">Unannotated protein</fullName>
    </submittedName>
</protein>
<organism evidence="1">
    <name type="scientific">freshwater metagenome</name>
    <dbReference type="NCBI Taxonomy" id="449393"/>
    <lineage>
        <taxon>unclassified sequences</taxon>
        <taxon>metagenomes</taxon>
        <taxon>ecological metagenomes</taxon>
    </lineage>
</organism>